<name>A0A644WCY3_9ZZZZ</name>
<dbReference type="Pfam" id="PF00535">
    <property type="entry name" value="Glycos_transf_2"/>
    <property type="match status" value="1"/>
</dbReference>
<feature type="domain" description="Glycosyltransferase 2-like" evidence="1">
    <location>
        <begin position="42"/>
        <end position="166"/>
    </location>
</feature>
<dbReference type="InterPro" id="IPR029044">
    <property type="entry name" value="Nucleotide-diphossugar_trans"/>
</dbReference>
<organism evidence="2">
    <name type="scientific">bioreactor metagenome</name>
    <dbReference type="NCBI Taxonomy" id="1076179"/>
    <lineage>
        <taxon>unclassified sequences</taxon>
        <taxon>metagenomes</taxon>
        <taxon>ecological metagenomes</taxon>
    </lineage>
</organism>
<sequence length="282" mass="32951">MKWSKKYLDIYEKPYSSFSNELFEKVKANVERINSQPNPIATVAIITYNDETRLLSCIWSLSENKSKYPFEIIGINNRSKDNSEEVFKRAGVPCYFEERKGCSAARQCGLDNAKGEYYIGIDSDTMYPPDYVDSVINGFKKNNPIAVNMSYRYIYKNNKERLKYAIYYFFRSIFNVLVSIRRPELAVRGIVFNTNVEYAKKVGYRVNIIRGEDGAMAAGLLKYGKIKFIRSKIRKPLTRTTIFDTSLRKKIINEVKNIKRYIKRPKQIIDQESNIIKDLYKD</sequence>
<dbReference type="Gene3D" id="3.90.550.10">
    <property type="entry name" value="Spore Coat Polysaccharide Biosynthesis Protein SpsA, Chain A"/>
    <property type="match status" value="1"/>
</dbReference>
<accession>A0A644WCY3</accession>
<dbReference type="EMBL" id="VSSQ01000793">
    <property type="protein sequence ID" value="MPM01397.1"/>
    <property type="molecule type" value="Genomic_DNA"/>
</dbReference>
<dbReference type="PANTHER" id="PTHR43630:SF2">
    <property type="entry name" value="GLYCOSYLTRANSFERASE"/>
    <property type="match status" value="1"/>
</dbReference>
<dbReference type="CDD" id="cd00761">
    <property type="entry name" value="Glyco_tranf_GTA_type"/>
    <property type="match status" value="1"/>
</dbReference>
<dbReference type="SUPFAM" id="SSF53448">
    <property type="entry name" value="Nucleotide-diphospho-sugar transferases"/>
    <property type="match status" value="1"/>
</dbReference>
<dbReference type="AlphaFoldDB" id="A0A644WCY3"/>
<reference evidence="2" key="1">
    <citation type="submission" date="2019-08" db="EMBL/GenBank/DDBJ databases">
        <authorList>
            <person name="Kucharzyk K."/>
            <person name="Murdoch R.W."/>
            <person name="Higgins S."/>
            <person name="Loffler F."/>
        </authorList>
    </citation>
    <scope>NUCLEOTIDE SEQUENCE</scope>
</reference>
<comment type="caution">
    <text evidence="2">The sequence shown here is derived from an EMBL/GenBank/DDBJ whole genome shotgun (WGS) entry which is preliminary data.</text>
</comment>
<gene>
    <name evidence="2" type="ORF">SDC9_47637</name>
</gene>
<protein>
    <recommendedName>
        <fullName evidence="1">Glycosyltransferase 2-like domain-containing protein</fullName>
    </recommendedName>
</protein>
<evidence type="ECO:0000313" key="2">
    <source>
        <dbReference type="EMBL" id="MPM01397.1"/>
    </source>
</evidence>
<proteinExistence type="predicted"/>
<evidence type="ECO:0000259" key="1">
    <source>
        <dbReference type="Pfam" id="PF00535"/>
    </source>
</evidence>
<dbReference type="PANTHER" id="PTHR43630">
    <property type="entry name" value="POLY-BETA-1,6-N-ACETYL-D-GLUCOSAMINE SYNTHASE"/>
    <property type="match status" value="1"/>
</dbReference>
<dbReference type="InterPro" id="IPR001173">
    <property type="entry name" value="Glyco_trans_2-like"/>
</dbReference>